<dbReference type="KEGG" id="cbau:H1R16_08180"/>
<dbReference type="Pfam" id="PF14093">
    <property type="entry name" value="DUF4271"/>
    <property type="match status" value="1"/>
</dbReference>
<dbReference type="RefSeq" id="WP_181887066.1">
    <property type="nucleotide sequence ID" value="NZ_CP059472.1"/>
</dbReference>
<dbReference type="Proteomes" id="UP000539710">
    <property type="component" value="Unassembled WGS sequence"/>
</dbReference>
<feature type="transmembrane region" description="Helical" evidence="1">
    <location>
        <begin position="22"/>
        <end position="41"/>
    </location>
</feature>
<feature type="transmembrane region" description="Helical" evidence="1">
    <location>
        <begin position="203"/>
        <end position="223"/>
    </location>
</feature>
<dbReference type="InterPro" id="IPR025367">
    <property type="entry name" value="DUF4271"/>
</dbReference>
<protein>
    <submittedName>
        <fullName evidence="3">DUF4271 domain-containing protein</fullName>
    </submittedName>
</protein>
<keyword evidence="1" id="KW-0812">Transmembrane</keyword>
<keyword evidence="5" id="KW-1185">Reference proteome</keyword>
<evidence type="ECO:0000313" key="4">
    <source>
        <dbReference type="Proteomes" id="UP000515349"/>
    </source>
</evidence>
<name>A0A7D7LLL5_9FLAO</name>
<feature type="transmembrane region" description="Helical" evidence="1">
    <location>
        <begin position="171"/>
        <end position="191"/>
    </location>
</feature>
<feature type="transmembrane region" description="Helical" evidence="1">
    <location>
        <begin position="62"/>
        <end position="84"/>
    </location>
</feature>
<evidence type="ECO:0000313" key="5">
    <source>
        <dbReference type="Proteomes" id="UP000539710"/>
    </source>
</evidence>
<organism evidence="3 4">
    <name type="scientific">Marnyiella aurantia</name>
    <dbReference type="NCBI Taxonomy" id="2758037"/>
    <lineage>
        <taxon>Bacteria</taxon>
        <taxon>Pseudomonadati</taxon>
        <taxon>Bacteroidota</taxon>
        <taxon>Flavobacteriia</taxon>
        <taxon>Flavobacteriales</taxon>
        <taxon>Weeksellaceae</taxon>
        <taxon>Marnyiella</taxon>
    </lineage>
</organism>
<reference evidence="3 4" key="1">
    <citation type="submission" date="2020-07" db="EMBL/GenBank/DDBJ databases">
        <title>Chryseobacterium sp.cx-624.</title>
        <authorList>
            <person name="Yang C."/>
        </authorList>
    </citation>
    <scope>NUCLEOTIDE SEQUENCE [LARGE SCALE GENOMIC DNA]</scope>
    <source>
        <strain evidence="4">cx-624</strain>
        <strain evidence="3">Cx-624</strain>
    </source>
</reference>
<accession>A0A7D7LLL5</accession>
<feature type="transmembrane region" description="Helical" evidence="1">
    <location>
        <begin position="145"/>
        <end position="165"/>
    </location>
</feature>
<keyword evidence="1" id="KW-1133">Transmembrane helix</keyword>
<reference evidence="5" key="2">
    <citation type="submission" date="2020-07" db="EMBL/GenBank/DDBJ databases">
        <title>Flavobacterium sp. xlx-214.</title>
        <authorList>
            <person name="Yang C."/>
        </authorList>
    </citation>
    <scope>NUCLEOTIDE SEQUENCE [LARGE SCALE GENOMIC DNA]</scope>
    <source>
        <strain evidence="5">CX-624</strain>
    </source>
</reference>
<dbReference type="AlphaFoldDB" id="A0A7D7LLL5"/>
<gene>
    <name evidence="3" type="ORF">H1R16_08180</name>
    <name evidence="2" type="ORF">H2507_07260</name>
</gene>
<feature type="transmembrane region" description="Helical" evidence="1">
    <location>
        <begin position="104"/>
        <end position="125"/>
    </location>
</feature>
<evidence type="ECO:0000313" key="3">
    <source>
        <dbReference type="EMBL" id="QMS97699.1"/>
    </source>
</evidence>
<evidence type="ECO:0000313" key="2">
    <source>
        <dbReference type="EMBL" id="MBA5246963.1"/>
    </source>
</evidence>
<keyword evidence="1" id="KW-0472">Membrane</keyword>
<dbReference type="EMBL" id="CP059472">
    <property type="protein sequence ID" value="QMS97699.1"/>
    <property type="molecule type" value="Genomic_DNA"/>
</dbReference>
<proteinExistence type="predicted"/>
<reference evidence="2" key="3">
    <citation type="submission" date="2020-07" db="EMBL/GenBank/DDBJ databases">
        <authorList>
            <person name="Yang C."/>
        </authorList>
    </citation>
    <scope>NUCLEOTIDE SEQUENCE</scope>
    <source>
        <strain evidence="2">Cx-624</strain>
    </source>
</reference>
<sequence length="225" mass="26603">MLQIIAETPFANQLRLTESYDWVIAILLLSCFLYVFMLSSLHRGINIKRFLMQDITDASNVVITWVIVSFAYCLSVAALISQYVPTVPRFLSLPEVLGLQFNKFGFTFLCLILFYMGKAALSYLFYQSVGFSRRWNSFCFTATRFYFVLSLIIMGLCIGHYYFPIDKSEALVYYILFFGIVFIFKVLFYIFHKNHILPNEWYYKFLYICTLQFIPIMALWKMLFF</sequence>
<dbReference type="EMBL" id="JACEUX010000002">
    <property type="protein sequence ID" value="MBA5246963.1"/>
    <property type="molecule type" value="Genomic_DNA"/>
</dbReference>
<evidence type="ECO:0000256" key="1">
    <source>
        <dbReference type="SAM" id="Phobius"/>
    </source>
</evidence>
<dbReference type="Proteomes" id="UP000515349">
    <property type="component" value="Chromosome"/>
</dbReference>